<evidence type="ECO:0000256" key="2">
    <source>
        <dbReference type="ARBA" id="ARBA00009085"/>
    </source>
</evidence>
<evidence type="ECO:0000313" key="11">
    <source>
        <dbReference type="Proteomes" id="UP001165120"/>
    </source>
</evidence>
<evidence type="ECO:0000256" key="5">
    <source>
        <dbReference type="ARBA" id="ARBA00022801"/>
    </source>
</evidence>
<keyword evidence="5 7" id="KW-0378">Hydrolase</keyword>
<comment type="catalytic activity">
    <reaction evidence="1 7">
        <text>Thiol-dependent hydrolysis of ester, thioester, amide, peptide and isopeptide bonds formed by the C-terminal Gly of ubiquitin (a 76-residue protein attached to proteins as an intracellular targeting signal).</text>
        <dbReference type="EC" id="3.4.19.12"/>
    </reaction>
</comment>
<dbReference type="Pfam" id="PF00443">
    <property type="entry name" value="UCH"/>
    <property type="match status" value="1"/>
</dbReference>
<dbReference type="AlphaFoldDB" id="A0A9W6T5L1"/>
<dbReference type="PROSITE" id="PS00972">
    <property type="entry name" value="USP_1"/>
    <property type="match status" value="1"/>
</dbReference>
<feature type="compositionally biased region" description="Low complexity" evidence="8">
    <location>
        <begin position="1"/>
        <end position="18"/>
    </location>
</feature>
<dbReference type="GO" id="GO:0016579">
    <property type="term" value="P:protein deubiquitination"/>
    <property type="evidence" value="ECO:0007669"/>
    <property type="project" value="InterPro"/>
</dbReference>
<dbReference type="Proteomes" id="UP001165120">
    <property type="component" value="Unassembled WGS sequence"/>
</dbReference>
<dbReference type="Gene3D" id="3.90.70.10">
    <property type="entry name" value="Cysteine proteinases"/>
    <property type="match status" value="1"/>
</dbReference>
<reference evidence="10" key="1">
    <citation type="submission" date="2023-04" db="EMBL/GenBank/DDBJ databases">
        <title>Candida boidinii NBRC 10035.</title>
        <authorList>
            <person name="Ichikawa N."/>
            <person name="Sato H."/>
            <person name="Tonouchi N."/>
        </authorList>
    </citation>
    <scope>NUCLEOTIDE SEQUENCE</scope>
    <source>
        <strain evidence="10">NBRC 10035</strain>
    </source>
</reference>
<feature type="compositionally biased region" description="Low complexity" evidence="8">
    <location>
        <begin position="25"/>
        <end position="51"/>
    </location>
</feature>
<dbReference type="InterPro" id="IPR028889">
    <property type="entry name" value="USP"/>
</dbReference>
<evidence type="ECO:0000313" key="10">
    <source>
        <dbReference type="EMBL" id="GME77652.1"/>
    </source>
</evidence>
<evidence type="ECO:0000259" key="9">
    <source>
        <dbReference type="PROSITE" id="PS50235"/>
    </source>
</evidence>
<feature type="region of interest" description="Disordered" evidence="8">
    <location>
        <begin position="1"/>
        <end position="64"/>
    </location>
</feature>
<proteinExistence type="inferred from homology"/>
<evidence type="ECO:0000256" key="1">
    <source>
        <dbReference type="ARBA" id="ARBA00000707"/>
    </source>
</evidence>
<name>A0A9W6T5L1_CANBO</name>
<gene>
    <name evidence="10" type="ORF">Cboi02_000559900</name>
</gene>
<dbReference type="InterPro" id="IPR050185">
    <property type="entry name" value="Ub_carboxyl-term_hydrolase"/>
</dbReference>
<sequence length="614" mass="69070">MTPPIYSSIPQSQSIPQSNEIHHNLPSLSSNSTYSLSSISSSSSPALPALPRNTTPLQQHNDSNKTSLLTSALNENVVNPEFNRIPHYIDSTTNNGSGFSPNTTPQFQNNNGRLSSNMNFSPSLPPIPTAAKLPSSTTSASATNIATNYIQPSNMNNNMNRLINSSTPPTRFIPKQYSANSSIDLYNTNGNSSNSSNGGNSMIKSLPLTATNNNINSNSNNSTLTINNSNINGVNKIDLSSNNSEFQKSLYVMTGLTNLGNSCYMNCILQCLAGTTKLVEFFIKGDYKKHININSKLGSKGILASEFANLLLDIYMKSNKYKPTYISPIRFRKIIASLNSVYRTTEQQDCSEFLNYILDSLHEDLNENGNKLKLPDLTKEEELKREKLPIRYASTIEWERYLKTNFSIIVDIFQGQYLSQLKCFECETTSTTYTSFSTLTLPIPDHINANSINLEQCFDDFVKSEVLDGDDRWLCPRCKKKVKALKITKISRLPEVLIIILKRFKMDSYLTKINNFINYPKILKLDKYWPKIKDENERLKLSGLPLRGQLPPFNYSLFGVVNHFGGLLTGHYTSYVYKGSDYGWCYFDDDKITKRCNDSKVINSNAYVLFYSRI</sequence>
<dbReference type="EC" id="3.4.19.12" evidence="7"/>
<dbReference type="PROSITE" id="PS00973">
    <property type="entry name" value="USP_2"/>
    <property type="match status" value="1"/>
</dbReference>
<evidence type="ECO:0000256" key="4">
    <source>
        <dbReference type="ARBA" id="ARBA00022786"/>
    </source>
</evidence>
<evidence type="ECO:0000256" key="6">
    <source>
        <dbReference type="ARBA" id="ARBA00022807"/>
    </source>
</evidence>
<dbReference type="CDD" id="cd02674">
    <property type="entry name" value="Peptidase_C19R"/>
    <property type="match status" value="1"/>
</dbReference>
<comment type="similarity">
    <text evidence="2 7">Belongs to the peptidase C19 family.</text>
</comment>
<keyword evidence="11" id="KW-1185">Reference proteome</keyword>
<feature type="compositionally biased region" description="Polar residues" evidence="8">
    <location>
        <begin position="52"/>
        <end position="64"/>
    </location>
</feature>
<evidence type="ECO:0000256" key="3">
    <source>
        <dbReference type="ARBA" id="ARBA00022670"/>
    </source>
</evidence>
<dbReference type="PANTHER" id="PTHR21646:SF95">
    <property type="entry name" value="UBIQUITIN CARBOXYL-TERMINAL HYDROLASE 4-RELATED"/>
    <property type="match status" value="1"/>
</dbReference>
<protein>
    <recommendedName>
        <fullName evidence="7">Ubiquitin carboxyl-terminal hydrolase</fullName>
        <ecNumber evidence="7">3.4.19.12</ecNumber>
    </recommendedName>
</protein>
<dbReference type="InterPro" id="IPR001394">
    <property type="entry name" value="Peptidase_C19_UCH"/>
</dbReference>
<dbReference type="InterPro" id="IPR018200">
    <property type="entry name" value="USP_CS"/>
</dbReference>
<evidence type="ECO:0000256" key="7">
    <source>
        <dbReference type="RuleBase" id="RU366025"/>
    </source>
</evidence>
<accession>A0A9W6T5L1</accession>
<dbReference type="GO" id="GO:0004843">
    <property type="term" value="F:cysteine-type deubiquitinase activity"/>
    <property type="evidence" value="ECO:0007669"/>
    <property type="project" value="UniProtKB-UniRule"/>
</dbReference>
<comment type="caution">
    <text evidence="10">The sequence shown here is derived from an EMBL/GenBank/DDBJ whole genome shotgun (WGS) entry which is preliminary data.</text>
</comment>
<dbReference type="GO" id="GO:0006508">
    <property type="term" value="P:proteolysis"/>
    <property type="evidence" value="ECO:0007669"/>
    <property type="project" value="UniProtKB-KW"/>
</dbReference>
<keyword evidence="6 7" id="KW-0788">Thiol protease</keyword>
<keyword evidence="4 7" id="KW-0833">Ubl conjugation pathway</keyword>
<feature type="domain" description="USP" evidence="9">
    <location>
        <begin position="254"/>
        <end position="614"/>
    </location>
</feature>
<dbReference type="InterPro" id="IPR038765">
    <property type="entry name" value="Papain-like_cys_pep_sf"/>
</dbReference>
<dbReference type="PROSITE" id="PS50235">
    <property type="entry name" value="USP_3"/>
    <property type="match status" value="1"/>
</dbReference>
<dbReference type="PANTHER" id="PTHR21646">
    <property type="entry name" value="UBIQUITIN CARBOXYL-TERMINAL HYDROLASE"/>
    <property type="match status" value="1"/>
</dbReference>
<dbReference type="SUPFAM" id="SSF54001">
    <property type="entry name" value="Cysteine proteinases"/>
    <property type="match status" value="1"/>
</dbReference>
<keyword evidence="3 7" id="KW-0645">Protease</keyword>
<dbReference type="EMBL" id="BSXN01002796">
    <property type="protein sequence ID" value="GME77652.1"/>
    <property type="molecule type" value="Genomic_DNA"/>
</dbReference>
<evidence type="ECO:0000256" key="8">
    <source>
        <dbReference type="SAM" id="MobiDB-lite"/>
    </source>
</evidence>
<organism evidence="10 11">
    <name type="scientific">Candida boidinii</name>
    <name type="common">Yeast</name>
    <dbReference type="NCBI Taxonomy" id="5477"/>
    <lineage>
        <taxon>Eukaryota</taxon>
        <taxon>Fungi</taxon>
        <taxon>Dikarya</taxon>
        <taxon>Ascomycota</taxon>
        <taxon>Saccharomycotina</taxon>
        <taxon>Pichiomycetes</taxon>
        <taxon>Pichiales</taxon>
        <taxon>Pichiaceae</taxon>
        <taxon>Ogataea</taxon>
        <taxon>Ogataea/Candida clade</taxon>
    </lineage>
</organism>